<keyword evidence="3 6" id="KW-0808">Transferase</keyword>
<proteinExistence type="inferred from homology"/>
<comment type="pathway">
    <text evidence="1 6">Lipid metabolism; fatty acid biosynthesis.</text>
</comment>
<dbReference type="Gramene" id="ONH90246">
    <property type="protein sequence ID" value="ONH90246"/>
    <property type="gene ID" value="PRUPE_8G042200"/>
</dbReference>
<feature type="active site" evidence="7">
    <location>
        <position position="388"/>
    </location>
</feature>
<evidence type="ECO:0000256" key="6">
    <source>
        <dbReference type="PIRNR" id="PIRNR036417"/>
    </source>
</evidence>
<dbReference type="InterPro" id="IPR013601">
    <property type="entry name" value="FAE1_typ3_polyketide_synth"/>
</dbReference>
<dbReference type="SUPFAM" id="SSF53901">
    <property type="entry name" value="Thiolase-like"/>
    <property type="match status" value="2"/>
</dbReference>
<evidence type="ECO:0000259" key="10">
    <source>
        <dbReference type="Pfam" id="PF08541"/>
    </source>
</evidence>
<evidence type="ECO:0000256" key="3">
    <source>
        <dbReference type="ARBA" id="ARBA00022679"/>
    </source>
</evidence>
<evidence type="ECO:0000256" key="1">
    <source>
        <dbReference type="ARBA" id="ARBA00005194"/>
    </source>
</evidence>
<reference evidence="11 12" key="1">
    <citation type="journal article" date="2013" name="Nat. Genet.">
        <title>The high-quality draft genome of peach (Prunus persica) identifies unique patterns of genetic diversity, domestication and genome evolution.</title>
        <authorList>
            <consortium name="International Peach Genome Initiative"/>
            <person name="Verde I."/>
            <person name="Abbott A.G."/>
            <person name="Scalabrin S."/>
            <person name="Jung S."/>
            <person name="Shu S."/>
            <person name="Marroni F."/>
            <person name="Zhebentyayeva T."/>
            <person name="Dettori M.T."/>
            <person name="Grimwood J."/>
            <person name="Cattonaro F."/>
            <person name="Zuccolo A."/>
            <person name="Rossini L."/>
            <person name="Jenkins J."/>
            <person name="Vendramin E."/>
            <person name="Meisel L.A."/>
            <person name="Decroocq V."/>
            <person name="Sosinski B."/>
            <person name="Prochnik S."/>
            <person name="Mitros T."/>
            <person name="Policriti A."/>
            <person name="Cipriani G."/>
            <person name="Dondini L."/>
            <person name="Ficklin S."/>
            <person name="Goodstein D.M."/>
            <person name="Xuan P."/>
            <person name="Del Fabbro C."/>
            <person name="Aramini V."/>
            <person name="Copetti D."/>
            <person name="Gonzalez S."/>
            <person name="Horner D.S."/>
            <person name="Falchi R."/>
            <person name="Lucas S."/>
            <person name="Mica E."/>
            <person name="Maldonado J."/>
            <person name="Lazzari B."/>
            <person name="Bielenberg D."/>
            <person name="Pirona R."/>
            <person name="Miculan M."/>
            <person name="Barakat A."/>
            <person name="Testolin R."/>
            <person name="Stella A."/>
            <person name="Tartarini S."/>
            <person name="Tonutti P."/>
            <person name="Arus P."/>
            <person name="Orellana A."/>
            <person name="Wells C."/>
            <person name="Main D."/>
            <person name="Vizzotto G."/>
            <person name="Silva H."/>
            <person name="Salamini F."/>
            <person name="Schmutz J."/>
            <person name="Morgante M."/>
            <person name="Rokhsar D.S."/>
        </authorList>
    </citation>
    <scope>NUCLEOTIDE SEQUENCE [LARGE SCALE GENOMIC DNA]</scope>
    <source>
        <strain evidence="12">cv. Nemared</strain>
    </source>
</reference>
<feature type="domain" description="FAE" evidence="9">
    <location>
        <begin position="80"/>
        <end position="363"/>
    </location>
</feature>
<organism evidence="11 12">
    <name type="scientific">Prunus persica</name>
    <name type="common">Peach</name>
    <name type="synonym">Amygdalus persica</name>
    <dbReference type="NCBI Taxonomy" id="3760"/>
    <lineage>
        <taxon>Eukaryota</taxon>
        <taxon>Viridiplantae</taxon>
        <taxon>Streptophyta</taxon>
        <taxon>Embryophyta</taxon>
        <taxon>Tracheophyta</taxon>
        <taxon>Spermatophyta</taxon>
        <taxon>Magnoliopsida</taxon>
        <taxon>eudicotyledons</taxon>
        <taxon>Gunneridae</taxon>
        <taxon>Pentapetalae</taxon>
        <taxon>rosids</taxon>
        <taxon>fabids</taxon>
        <taxon>Rosales</taxon>
        <taxon>Rosaceae</taxon>
        <taxon>Amygdaloideae</taxon>
        <taxon>Amygdaleae</taxon>
        <taxon>Prunus</taxon>
    </lineage>
</organism>
<evidence type="ECO:0000256" key="5">
    <source>
        <dbReference type="ARBA" id="ARBA00047375"/>
    </source>
</evidence>
<dbReference type="CDD" id="cd00831">
    <property type="entry name" value="CHS_like"/>
    <property type="match status" value="1"/>
</dbReference>
<keyword evidence="4 6" id="KW-0012">Acyltransferase</keyword>
<sequence>MKSMSNFKFLQAFFGTLLLTLTFLFVERTSNPVQSSPIRNGVLIESLINPLLHIIYTHPTFLLSCIWCLFLSILYSYTSSPNPVFLLDFSCFKPNPNQKCSYKASELFVLRTNRFSEESQEFMRKIYLKSGLGDETYAPKFVFQSNPKADLESAFDEAQEGMFSSINSVLSKTNIDPSRIDCLIVTCGSFSPMPSLTSLIVNHFKLKSDVKTYNFSGMGCSSGVMSIDLAANVLKQSNKIGYALVVIIETINLNWYYGDSRPMLVTNCIFRVGCVAAMITNDPSCRRVAKMELVHSLRTHHGANDRAYKAAFQEEDDKGCTGFSLTKDLIPVAGMFLREHIKILGPRVLPLSQLGMYVYSVIRSTMTRGASKPIVPDFTKAFDHFCIHTGGKAVIEQVGRVLRLGEELTEPARMSLHRFGNTSSSLVFYELAYLEAKGRVKKGDRVWMLGFGTGFKVGSLVWKALLDFGNERDNPWSDCIDRYPLKPW</sequence>
<evidence type="ECO:0000256" key="2">
    <source>
        <dbReference type="ARBA" id="ARBA00005531"/>
    </source>
</evidence>
<dbReference type="InterPro" id="IPR013747">
    <property type="entry name" value="ACP_syn_III_C"/>
</dbReference>
<dbReference type="EMBL" id="CM007658">
    <property type="protein sequence ID" value="ONH90246.1"/>
    <property type="molecule type" value="Genomic_DNA"/>
</dbReference>
<feature type="active site" evidence="7">
    <location>
        <position position="220"/>
    </location>
</feature>
<evidence type="ECO:0000256" key="4">
    <source>
        <dbReference type="ARBA" id="ARBA00023315"/>
    </source>
</evidence>
<dbReference type="InterPro" id="IPR016039">
    <property type="entry name" value="Thiolase-like"/>
</dbReference>
<feature type="active site" evidence="7">
    <location>
        <position position="421"/>
    </location>
</feature>
<dbReference type="UniPathway" id="UPA00094"/>
<feature type="active site" evidence="7">
    <location>
        <position position="417"/>
    </location>
</feature>
<accession>A0A251MSV0</accession>
<keyword evidence="12" id="KW-1185">Reference proteome</keyword>
<gene>
    <name evidence="11" type="ORF">PRUPE_8G042200</name>
</gene>
<dbReference type="GO" id="GO:0016020">
    <property type="term" value="C:membrane"/>
    <property type="evidence" value="ECO:0007669"/>
    <property type="project" value="InterPro"/>
</dbReference>
<keyword evidence="8" id="KW-1133">Transmembrane helix</keyword>
<dbReference type="Pfam" id="PF08541">
    <property type="entry name" value="ACP_syn_III_C"/>
    <property type="match status" value="1"/>
</dbReference>
<evidence type="ECO:0000313" key="11">
    <source>
        <dbReference type="EMBL" id="ONH90246.1"/>
    </source>
</evidence>
<dbReference type="GO" id="GO:0009922">
    <property type="term" value="F:fatty acid elongase activity"/>
    <property type="evidence" value="ECO:0007669"/>
    <property type="project" value="UniProtKB-EC"/>
</dbReference>
<dbReference type="InterPro" id="IPR012392">
    <property type="entry name" value="3-ktacl-CoA_syn"/>
</dbReference>
<comment type="catalytic activity">
    <reaction evidence="5">
        <text>a very-long-chain acyl-CoA + malonyl-CoA + H(+) = a very-long-chain 3-oxoacyl-CoA + CO2 + CoA</text>
        <dbReference type="Rhea" id="RHEA:32727"/>
        <dbReference type="ChEBI" id="CHEBI:15378"/>
        <dbReference type="ChEBI" id="CHEBI:16526"/>
        <dbReference type="ChEBI" id="CHEBI:57287"/>
        <dbReference type="ChEBI" id="CHEBI:57384"/>
        <dbReference type="ChEBI" id="CHEBI:90725"/>
        <dbReference type="ChEBI" id="CHEBI:90736"/>
        <dbReference type="EC" id="2.3.1.199"/>
    </reaction>
</comment>
<evidence type="ECO:0000256" key="8">
    <source>
        <dbReference type="SAM" id="Phobius"/>
    </source>
</evidence>
<dbReference type="Pfam" id="PF08392">
    <property type="entry name" value="FAE1_CUT1_RppA"/>
    <property type="match status" value="1"/>
</dbReference>
<dbReference type="STRING" id="3760.A0A251MSV0"/>
<keyword evidence="8" id="KW-0472">Membrane</keyword>
<dbReference type="Gene3D" id="3.40.47.10">
    <property type="match status" value="1"/>
</dbReference>
<keyword evidence="8" id="KW-0812">Transmembrane</keyword>
<feature type="domain" description="Beta-ketoacyl-[acyl-carrier-protein] synthase III C-terminal" evidence="10">
    <location>
        <begin position="382"/>
        <end position="463"/>
    </location>
</feature>
<dbReference type="Proteomes" id="UP000006882">
    <property type="component" value="Chromosome G8"/>
</dbReference>
<evidence type="ECO:0000313" key="12">
    <source>
        <dbReference type="Proteomes" id="UP000006882"/>
    </source>
</evidence>
<dbReference type="GO" id="GO:0006633">
    <property type="term" value="P:fatty acid biosynthetic process"/>
    <property type="evidence" value="ECO:0007669"/>
    <property type="project" value="UniProtKB-UniPathway"/>
</dbReference>
<dbReference type="EC" id="2.3.1.-" evidence="6"/>
<name>A0A251MSV0_PRUPE</name>
<evidence type="ECO:0000259" key="9">
    <source>
        <dbReference type="Pfam" id="PF08392"/>
    </source>
</evidence>
<feature type="active site" evidence="7">
    <location>
        <position position="384"/>
    </location>
</feature>
<feature type="transmembrane region" description="Helical" evidence="8">
    <location>
        <begin position="51"/>
        <end position="77"/>
    </location>
</feature>
<dbReference type="PANTHER" id="PTHR31561">
    <property type="entry name" value="3-KETOACYL-COA SYNTHASE"/>
    <property type="match status" value="1"/>
</dbReference>
<feature type="transmembrane region" description="Helical" evidence="8">
    <location>
        <begin position="240"/>
        <end position="257"/>
    </location>
</feature>
<feature type="active site" evidence="7">
    <location>
        <position position="300"/>
    </location>
</feature>
<dbReference type="AlphaFoldDB" id="A0A251MSV0"/>
<comment type="similarity">
    <text evidence="2 6">Belongs to the thiolase-like superfamily. Chalcone/stilbene synthases family.</text>
</comment>
<evidence type="ECO:0000256" key="7">
    <source>
        <dbReference type="PIRSR" id="PIRSR036417-1"/>
    </source>
</evidence>
<protein>
    <recommendedName>
        <fullName evidence="6">3-ketoacyl-CoA synthase</fullName>
        <ecNumber evidence="6">2.3.1.-</ecNumber>
    </recommendedName>
</protein>
<dbReference type="PIRSF" id="PIRSF036417">
    <property type="entry name" value="3-ktacl-CoA_syn"/>
    <property type="match status" value="1"/>
</dbReference>